<dbReference type="AlphaFoldDB" id="A0A1F5YTA9"/>
<accession>A0A1F5YTA9</accession>
<gene>
    <name evidence="1" type="ORF">A2W14_01750</name>
</gene>
<sequence>MPTPLLNPNSAGVIWSLSGGGDYGFGGSSPVEWEAEGTRSNAYSFTYYWETLKNRAKAVNNSTVGAK</sequence>
<dbReference type="Proteomes" id="UP000176665">
    <property type="component" value="Unassembled WGS sequence"/>
</dbReference>
<organism evidence="1 2">
    <name type="scientific">Candidatus Gottesmanbacteria bacterium RBG_16_37_8</name>
    <dbReference type="NCBI Taxonomy" id="1798371"/>
    <lineage>
        <taxon>Bacteria</taxon>
        <taxon>Candidatus Gottesmaniibacteriota</taxon>
    </lineage>
</organism>
<protein>
    <submittedName>
        <fullName evidence="1">Uncharacterized protein</fullName>
    </submittedName>
</protein>
<evidence type="ECO:0000313" key="2">
    <source>
        <dbReference type="Proteomes" id="UP000176665"/>
    </source>
</evidence>
<comment type="caution">
    <text evidence="1">The sequence shown here is derived from an EMBL/GenBank/DDBJ whole genome shotgun (WGS) entry which is preliminary data.</text>
</comment>
<proteinExistence type="predicted"/>
<evidence type="ECO:0000313" key="1">
    <source>
        <dbReference type="EMBL" id="OGG03345.1"/>
    </source>
</evidence>
<reference evidence="1 2" key="1">
    <citation type="journal article" date="2016" name="Nat. Commun.">
        <title>Thousands of microbial genomes shed light on interconnected biogeochemical processes in an aquifer system.</title>
        <authorList>
            <person name="Anantharaman K."/>
            <person name="Brown C.T."/>
            <person name="Hug L.A."/>
            <person name="Sharon I."/>
            <person name="Castelle C.J."/>
            <person name="Probst A.J."/>
            <person name="Thomas B.C."/>
            <person name="Singh A."/>
            <person name="Wilkins M.J."/>
            <person name="Karaoz U."/>
            <person name="Brodie E.L."/>
            <person name="Williams K.H."/>
            <person name="Hubbard S.S."/>
            <person name="Banfield J.F."/>
        </authorList>
    </citation>
    <scope>NUCLEOTIDE SEQUENCE [LARGE SCALE GENOMIC DNA]</scope>
</reference>
<dbReference type="EMBL" id="MFJA01000028">
    <property type="protein sequence ID" value="OGG03345.1"/>
    <property type="molecule type" value="Genomic_DNA"/>
</dbReference>
<name>A0A1F5YTA9_9BACT</name>